<dbReference type="InterPro" id="IPR007357">
    <property type="entry name" value="PhrB-like"/>
</dbReference>
<name>A0A4S4NP97_9BACT</name>
<dbReference type="InterPro" id="IPR052551">
    <property type="entry name" value="UV-DNA_repair_photolyase"/>
</dbReference>
<dbReference type="Gene3D" id="1.10.579.10">
    <property type="entry name" value="DNA Cyclobutane Dipyrimidine Photolyase, subunit A, domain 3"/>
    <property type="match status" value="1"/>
</dbReference>
<keyword evidence="1" id="KW-0456">Lyase</keyword>
<dbReference type="RefSeq" id="WP_136456762.1">
    <property type="nucleotide sequence ID" value="NZ_SRSF01000001.1"/>
</dbReference>
<dbReference type="EMBL" id="SRSF01000001">
    <property type="protein sequence ID" value="THH41859.1"/>
    <property type="molecule type" value="Genomic_DNA"/>
</dbReference>
<dbReference type="InterPro" id="IPR036134">
    <property type="entry name" value="Crypto/Photolyase_FAD-like_sf"/>
</dbReference>
<comment type="caution">
    <text evidence="1">The sequence shown here is derived from an EMBL/GenBank/DDBJ whole genome shotgun (WGS) entry which is preliminary data.</text>
</comment>
<dbReference type="Gene3D" id="1.25.40.80">
    <property type="match status" value="1"/>
</dbReference>
<evidence type="ECO:0000313" key="1">
    <source>
        <dbReference type="EMBL" id="THH41859.1"/>
    </source>
</evidence>
<dbReference type="Gene3D" id="1.10.10.1710">
    <property type="entry name" value="Deoxyribodipyrimidine photolyase-related"/>
    <property type="match status" value="1"/>
</dbReference>
<organism evidence="1 2">
    <name type="scientific">Neolewinella litorea</name>
    <dbReference type="NCBI Taxonomy" id="2562452"/>
    <lineage>
        <taxon>Bacteria</taxon>
        <taxon>Pseudomonadati</taxon>
        <taxon>Bacteroidota</taxon>
        <taxon>Saprospiria</taxon>
        <taxon>Saprospirales</taxon>
        <taxon>Lewinellaceae</taxon>
        <taxon>Neolewinella</taxon>
    </lineage>
</organism>
<dbReference type="PANTHER" id="PTHR38657">
    <property type="entry name" value="SLR1343 PROTEIN"/>
    <property type="match status" value="1"/>
</dbReference>
<protein>
    <submittedName>
        <fullName evidence="1">Cryptochrome/photolyase family protein</fullName>
    </submittedName>
</protein>
<sequence length="513" mass="59952">MPYSRLRLILGDQLNENHSWFAKVDEETVYCLFETYSEATYTRHHIQKITGFFLAMRAFAARLRDLGHDVLYFTLDDTREAGWETITDAVDAVRQREGVTTFEYQYPDEWRLDQELIKYSEKAGGVVCDSEHFLSRRHDVADLFKGKDRYLMETFYREMRRRHDILMDANGEPATGQWNYDEDNRGRLPAELSIPAASTFERDAGEVVELLERHDIPTMGRMPGGRFTYPVTREECLEALKDFCGNRLVYFGTYQDAMTRRDPLLYHANLSFATNTKLLSPREVIDAAVRSWKQDPERITFNQVEGFVRQILGWREYMRGVYWAKMPEFATTNALEHRAALPGWYWTGDTKMNCLNHAINQSLDRAYAHHIQRLMITGNFALILGAHPDEVDAWYLGVYIDAIEWVEITNTRGMSQRADGGLIATKPYCSSANYINKMSDYCKDCHYNPKKHTGEKACPFNSLYWDFLDRHRERFEGNYRMAFMYKTWERKGAAQQAAILERAAWVKEHAEEL</sequence>
<reference evidence="1 2" key="1">
    <citation type="submission" date="2019-04" db="EMBL/GenBank/DDBJ databases">
        <title>Lewinella litorea sp. nov., isolated from a marine sand.</title>
        <authorList>
            <person name="Yoon J.-H."/>
        </authorList>
    </citation>
    <scope>NUCLEOTIDE SEQUENCE [LARGE SCALE GENOMIC DNA]</scope>
    <source>
        <strain evidence="1 2">HSMS-39</strain>
    </source>
</reference>
<dbReference type="AlphaFoldDB" id="A0A4S4NP97"/>
<dbReference type="InterPro" id="IPR014729">
    <property type="entry name" value="Rossmann-like_a/b/a_fold"/>
</dbReference>
<dbReference type="SUPFAM" id="SSF48173">
    <property type="entry name" value="Cryptochrome/photolyase FAD-binding domain"/>
    <property type="match status" value="1"/>
</dbReference>
<keyword evidence="2" id="KW-1185">Reference proteome</keyword>
<dbReference type="PANTHER" id="PTHR38657:SF1">
    <property type="entry name" value="SLR1343 PROTEIN"/>
    <property type="match status" value="1"/>
</dbReference>
<evidence type="ECO:0000313" key="2">
    <source>
        <dbReference type="Proteomes" id="UP000308528"/>
    </source>
</evidence>
<dbReference type="Gene3D" id="3.40.50.620">
    <property type="entry name" value="HUPs"/>
    <property type="match status" value="1"/>
</dbReference>
<dbReference type="OrthoDB" id="5288100at2"/>
<dbReference type="Pfam" id="PF04244">
    <property type="entry name" value="DPRP"/>
    <property type="match status" value="1"/>
</dbReference>
<proteinExistence type="predicted"/>
<dbReference type="GO" id="GO:0016829">
    <property type="term" value="F:lyase activity"/>
    <property type="evidence" value="ECO:0007669"/>
    <property type="project" value="UniProtKB-KW"/>
</dbReference>
<accession>A0A4S4NP97</accession>
<dbReference type="Proteomes" id="UP000308528">
    <property type="component" value="Unassembled WGS sequence"/>
</dbReference>
<gene>
    <name evidence="1" type="ORF">E4021_04530</name>
</gene>